<evidence type="ECO:0000256" key="1">
    <source>
        <dbReference type="SAM" id="MobiDB-lite"/>
    </source>
</evidence>
<keyword evidence="3" id="KW-1185">Reference proteome</keyword>
<protein>
    <submittedName>
        <fullName evidence="2">Uncharacterized protein</fullName>
    </submittedName>
</protein>
<evidence type="ECO:0000313" key="2">
    <source>
        <dbReference type="EMBL" id="EHO75000.1"/>
    </source>
</evidence>
<sequence>MKPIKKIEETRSNRLTLGLHADMQSRLYALISKMPPEKILLEADDLIAWKKVIDIEQDLARVVSDSETTIRLRKKHYERGKVITSLFSEIRSARLSPIKERAEAGQRLFPIVKAYKGLQYENISEQTSHIDGLVVDLMKPEPFSDASTIGVNTHIVMLEHLNQEFKTIRVERANTIASDNLPNSKTIRKQADDFTNSILTHIETAYIVASDADRNIISTLIDNINQAIYETATIYKQGASQRKNARDKKKEEEKKKGGKKNEKDNKDTDPDKTPKPGREEDPGEDKA</sequence>
<dbReference type="Proteomes" id="UP000016023">
    <property type="component" value="Unassembled WGS sequence"/>
</dbReference>
<dbReference type="RefSeq" id="WP_006950884.1">
    <property type="nucleotide sequence ID" value="NZ_JH594521.1"/>
</dbReference>
<dbReference type="PATRIC" id="fig|883158.3.peg.47"/>
<comment type="caution">
    <text evidence="2">The sequence shown here is derived from an EMBL/GenBank/DDBJ whole genome shotgun (WGS) entry which is preliminary data.</text>
</comment>
<evidence type="ECO:0000313" key="3">
    <source>
        <dbReference type="Proteomes" id="UP000016023"/>
    </source>
</evidence>
<dbReference type="HOGENOM" id="CLU_057108_1_0_10"/>
<reference evidence="2 3" key="1">
    <citation type="submission" date="2011-12" db="EMBL/GenBank/DDBJ databases">
        <title>The Genome Sequence of Prevotella micans F0438.</title>
        <authorList>
            <consortium name="The Broad Institute Genome Sequencing Platform"/>
            <person name="Earl A."/>
            <person name="Ward D."/>
            <person name="Feldgarden M."/>
            <person name="Gevers D."/>
            <person name="Izard J."/>
            <person name="Baranova O.V."/>
            <person name="Blanton J.M."/>
            <person name="Wade W.G."/>
            <person name="Dewhirst F.E."/>
            <person name="Young S.K."/>
            <person name="Zeng Q."/>
            <person name="Gargeya S."/>
            <person name="Fitzgerald M."/>
            <person name="Haas B."/>
            <person name="Abouelleil A."/>
            <person name="Alvarado L."/>
            <person name="Arachchi H.M."/>
            <person name="Berlin A."/>
            <person name="Chapman S.B."/>
            <person name="Gearin G."/>
            <person name="Goldberg J."/>
            <person name="Griggs A."/>
            <person name="Gujja S."/>
            <person name="Hansen M."/>
            <person name="Heiman D."/>
            <person name="Howarth C."/>
            <person name="Larimer J."/>
            <person name="Lui A."/>
            <person name="MacDonald P.J.P."/>
            <person name="McCowen C."/>
            <person name="Montmayeur A."/>
            <person name="Murphy C."/>
            <person name="Neiman D."/>
            <person name="Pearson M."/>
            <person name="Priest M."/>
            <person name="Roberts A."/>
            <person name="Saif S."/>
            <person name="Shea T."/>
            <person name="Sisk P."/>
            <person name="Stolte C."/>
            <person name="Sykes S."/>
            <person name="Wortman J."/>
            <person name="Nusbaum C."/>
            <person name="Birren B."/>
        </authorList>
    </citation>
    <scope>NUCLEOTIDE SEQUENCE [LARGE SCALE GENOMIC DNA]</scope>
    <source>
        <strain evidence="2 3">F0438</strain>
    </source>
</reference>
<feature type="compositionally biased region" description="Basic and acidic residues" evidence="1">
    <location>
        <begin position="248"/>
        <end position="287"/>
    </location>
</feature>
<organism evidence="2 3">
    <name type="scientific">Prevotella micans F0438</name>
    <dbReference type="NCBI Taxonomy" id="883158"/>
    <lineage>
        <taxon>Bacteria</taxon>
        <taxon>Pseudomonadati</taxon>
        <taxon>Bacteroidota</taxon>
        <taxon>Bacteroidia</taxon>
        <taxon>Bacteroidales</taxon>
        <taxon>Prevotellaceae</taxon>
        <taxon>Prevotella</taxon>
    </lineage>
</organism>
<feature type="region of interest" description="Disordered" evidence="1">
    <location>
        <begin position="238"/>
        <end position="287"/>
    </location>
</feature>
<dbReference type="EMBL" id="AGWK01000001">
    <property type="protein sequence ID" value="EHO75000.1"/>
    <property type="molecule type" value="Genomic_DNA"/>
</dbReference>
<accession>H1PZF5</accession>
<name>H1PZF5_9BACT</name>
<dbReference type="Pfam" id="PF19775">
    <property type="entry name" value="DUF6261"/>
    <property type="match status" value="1"/>
</dbReference>
<gene>
    <name evidence="2" type="ORF">HMPREF9140_00043</name>
</gene>
<dbReference type="AlphaFoldDB" id="H1PZF5"/>
<proteinExistence type="predicted"/>
<dbReference type="InterPro" id="IPR046228">
    <property type="entry name" value="DUF6261"/>
</dbReference>